<evidence type="ECO:0000256" key="10">
    <source>
        <dbReference type="ARBA" id="ARBA00023004"/>
    </source>
</evidence>
<dbReference type="GO" id="GO:0034599">
    <property type="term" value="P:cellular response to oxidative stress"/>
    <property type="evidence" value="ECO:0007669"/>
    <property type="project" value="InterPro"/>
</dbReference>
<dbReference type="EC" id="1.11.1.-" evidence="14"/>
<dbReference type="InterPro" id="IPR044831">
    <property type="entry name" value="Ccp1-like"/>
</dbReference>
<dbReference type="Pfam" id="PF00141">
    <property type="entry name" value="peroxidase"/>
    <property type="match status" value="1"/>
</dbReference>
<dbReference type="GO" id="GO:0042744">
    <property type="term" value="P:hydrogen peroxide catabolic process"/>
    <property type="evidence" value="ECO:0007669"/>
    <property type="project" value="TreeGrafter"/>
</dbReference>
<evidence type="ECO:0000256" key="14">
    <source>
        <dbReference type="RuleBase" id="RU363051"/>
    </source>
</evidence>
<comment type="subunit">
    <text evidence="12">Forms a one-to-one complex with cytochrome c.</text>
</comment>
<reference evidence="16 17" key="1">
    <citation type="submission" date="2019-07" db="EMBL/GenBank/DDBJ databases">
        <authorList>
            <person name="Friedrich A."/>
            <person name="Schacherer J."/>
        </authorList>
    </citation>
    <scope>NUCLEOTIDE SEQUENCE [LARGE SCALE GENOMIC DNA]</scope>
</reference>
<feature type="domain" description="Plant heme peroxidase family profile" evidence="15">
    <location>
        <begin position="104"/>
        <end position="381"/>
    </location>
</feature>
<evidence type="ECO:0000256" key="12">
    <source>
        <dbReference type="ARBA" id="ARBA00038574"/>
    </source>
</evidence>
<dbReference type="GO" id="GO:0000302">
    <property type="term" value="P:response to reactive oxygen species"/>
    <property type="evidence" value="ECO:0007669"/>
    <property type="project" value="TreeGrafter"/>
</dbReference>
<evidence type="ECO:0000313" key="17">
    <source>
        <dbReference type="Proteomes" id="UP000478008"/>
    </source>
</evidence>
<keyword evidence="6" id="KW-0349">Heme</keyword>
<dbReference type="GO" id="GO:0020037">
    <property type="term" value="F:heme binding"/>
    <property type="evidence" value="ECO:0007669"/>
    <property type="project" value="UniProtKB-UniRule"/>
</dbReference>
<name>A0A7D9GX03_DEKBR</name>
<keyword evidence="17" id="KW-1185">Reference proteome</keyword>
<evidence type="ECO:0000256" key="8">
    <source>
        <dbReference type="ARBA" id="ARBA00022946"/>
    </source>
</evidence>
<gene>
    <name evidence="16" type="primary">CCP1</name>
    <name evidence="16" type="ORF">DEBR0S1_03092G</name>
</gene>
<organism evidence="16 17">
    <name type="scientific">Dekkera bruxellensis</name>
    <name type="common">Brettanomyces custersii</name>
    <dbReference type="NCBI Taxonomy" id="5007"/>
    <lineage>
        <taxon>Eukaryota</taxon>
        <taxon>Fungi</taxon>
        <taxon>Dikarya</taxon>
        <taxon>Ascomycota</taxon>
        <taxon>Saccharomycotina</taxon>
        <taxon>Pichiomycetes</taxon>
        <taxon>Pichiales</taxon>
        <taxon>Pichiaceae</taxon>
        <taxon>Brettanomyces</taxon>
    </lineage>
</organism>
<evidence type="ECO:0000256" key="5">
    <source>
        <dbReference type="ARBA" id="ARBA00022559"/>
    </source>
</evidence>
<proteinExistence type="inferred from homology"/>
<dbReference type="InterPro" id="IPR002207">
    <property type="entry name" value="Peroxidase_I"/>
</dbReference>
<evidence type="ECO:0000256" key="7">
    <source>
        <dbReference type="ARBA" id="ARBA00022723"/>
    </source>
</evidence>
<comment type="function">
    <text evidence="1">Destroys radicals which are normally produced within the cells and which are toxic to biological systems.</text>
</comment>
<evidence type="ECO:0000256" key="4">
    <source>
        <dbReference type="ARBA" id="ARBA00005997"/>
    </source>
</evidence>
<dbReference type="PRINTS" id="PR00458">
    <property type="entry name" value="PEROXIDASE"/>
</dbReference>
<dbReference type="EMBL" id="CABFWN010000001">
    <property type="protein sequence ID" value="VUG15920.1"/>
    <property type="molecule type" value="Genomic_DNA"/>
</dbReference>
<dbReference type="PROSITE" id="PS50873">
    <property type="entry name" value="PEROXIDASE_4"/>
    <property type="match status" value="1"/>
</dbReference>
<dbReference type="PRINTS" id="PR00459">
    <property type="entry name" value="ASPEROXIDASE"/>
</dbReference>
<keyword evidence="8" id="KW-0809">Transit peptide</keyword>
<dbReference type="Proteomes" id="UP000478008">
    <property type="component" value="Unassembled WGS sequence"/>
</dbReference>
<accession>A0A7D9GX03</accession>
<dbReference type="GO" id="GO:0005759">
    <property type="term" value="C:mitochondrial matrix"/>
    <property type="evidence" value="ECO:0007669"/>
    <property type="project" value="UniProtKB-SubCell"/>
</dbReference>
<protein>
    <recommendedName>
        <fullName evidence="14">Peroxidase</fullName>
        <ecNumber evidence="14">1.11.1.-</ecNumber>
    </recommendedName>
</protein>
<keyword evidence="9 14" id="KW-0560">Oxidoreductase</keyword>
<dbReference type="InterPro" id="IPR002016">
    <property type="entry name" value="Haem_peroxidase"/>
</dbReference>
<evidence type="ECO:0000256" key="6">
    <source>
        <dbReference type="ARBA" id="ARBA00022617"/>
    </source>
</evidence>
<evidence type="ECO:0000256" key="2">
    <source>
        <dbReference type="ARBA" id="ARBA00004305"/>
    </source>
</evidence>
<dbReference type="Gene3D" id="1.10.420.10">
    <property type="entry name" value="Peroxidase, domain 2"/>
    <property type="match status" value="1"/>
</dbReference>
<sequence>MSTAAFSPFFKFASRTFARSSGSSSARRIVLSGSLAAALTTAAWAYDDNRRGNNNNSNNSNHLLSKAFLGGLFGSKEYEKNTREASKDVKPFEYYQKVYNDIAIKIREHDEWDDGSYGPILVRYAWHNSGSYSQHDHAQTKGGSYSGTMRFAKEQHDPENAGLPGAENFLKSIKEKYPDLSTGDLNTLGGVVGIQEMDGPKISWRPGRKDLGQEAIPPYHRLPDASQTSADYVRSVFNDRLGFSDEEMVALIGVGHSIGRCHTTSSGFDGPWTFSPTVVTNEFFKLLLDEDWDWRKWNGKKQYEDVKTKSLMALPTDMTLKTDPKFRKYSEIFAKDSDRCMTVFASAFSRLLERGISFPSSTKPMIFQTLDEQHIGEEDEE</sequence>
<dbReference type="GO" id="GO:0005758">
    <property type="term" value="C:mitochondrial intermembrane space"/>
    <property type="evidence" value="ECO:0007669"/>
    <property type="project" value="UniProtKB-SubCell"/>
</dbReference>
<dbReference type="PANTHER" id="PTHR31356">
    <property type="entry name" value="THYLAKOID LUMENAL 29 KDA PROTEIN, CHLOROPLASTIC-RELATED"/>
    <property type="match status" value="1"/>
</dbReference>
<dbReference type="PANTHER" id="PTHR31356:SF58">
    <property type="entry name" value="CYTOCHROME C PEROXIDASE, MITOCHONDRIAL"/>
    <property type="match status" value="1"/>
</dbReference>
<evidence type="ECO:0000256" key="1">
    <source>
        <dbReference type="ARBA" id="ARBA00003917"/>
    </source>
</evidence>
<evidence type="ECO:0000256" key="11">
    <source>
        <dbReference type="ARBA" id="ARBA00023128"/>
    </source>
</evidence>
<dbReference type="GO" id="GO:0004130">
    <property type="term" value="F:cytochrome-c peroxidase activity"/>
    <property type="evidence" value="ECO:0007669"/>
    <property type="project" value="UniProtKB-EC"/>
</dbReference>
<evidence type="ECO:0000256" key="13">
    <source>
        <dbReference type="ARBA" id="ARBA00049265"/>
    </source>
</evidence>
<comment type="subcellular location">
    <subcellularLocation>
        <location evidence="3">Mitochondrion intermembrane space</location>
    </subcellularLocation>
    <subcellularLocation>
        <location evidence="2">Mitochondrion matrix</location>
    </subcellularLocation>
</comment>
<dbReference type="GO" id="GO:0046872">
    <property type="term" value="F:metal ion binding"/>
    <property type="evidence" value="ECO:0007669"/>
    <property type="project" value="UniProtKB-UniRule"/>
</dbReference>
<evidence type="ECO:0000259" key="15">
    <source>
        <dbReference type="PROSITE" id="PS50873"/>
    </source>
</evidence>
<dbReference type="SUPFAM" id="SSF48113">
    <property type="entry name" value="Heme-dependent peroxidases"/>
    <property type="match status" value="1"/>
</dbReference>
<dbReference type="InterPro" id="IPR010255">
    <property type="entry name" value="Haem_peroxidase_sf"/>
</dbReference>
<keyword evidence="7" id="KW-0479">Metal-binding</keyword>
<dbReference type="Gene3D" id="1.10.520.10">
    <property type="match status" value="1"/>
</dbReference>
<comment type="catalytic activity">
    <reaction evidence="13">
        <text>2 Fe(II)-[cytochrome c] + H2O2 + 2 H(+) = 2 Fe(III)-[cytochrome c] + 2 H2O</text>
        <dbReference type="Rhea" id="RHEA:16581"/>
        <dbReference type="Rhea" id="RHEA-COMP:10350"/>
        <dbReference type="Rhea" id="RHEA-COMP:14399"/>
        <dbReference type="ChEBI" id="CHEBI:15377"/>
        <dbReference type="ChEBI" id="CHEBI:15378"/>
        <dbReference type="ChEBI" id="CHEBI:16240"/>
        <dbReference type="ChEBI" id="CHEBI:29033"/>
        <dbReference type="ChEBI" id="CHEBI:29034"/>
        <dbReference type="EC" id="1.11.1.5"/>
    </reaction>
</comment>
<evidence type="ECO:0000256" key="9">
    <source>
        <dbReference type="ARBA" id="ARBA00023002"/>
    </source>
</evidence>
<keyword evidence="5 14" id="KW-0575">Peroxidase</keyword>
<keyword evidence="11" id="KW-0496">Mitochondrion</keyword>
<keyword evidence="10" id="KW-0408">Iron</keyword>
<evidence type="ECO:0000313" key="16">
    <source>
        <dbReference type="EMBL" id="VUG15920.1"/>
    </source>
</evidence>
<evidence type="ECO:0000256" key="3">
    <source>
        <dbReference type="ARBA" id="ARBA00004569"/>
    </source>
</evidence>
<comment type="similarity">
    <text evidence="4">Belongs to the peroxidase family. Cytochrome c peroxidase subfamily.</text>
</comment>
<dbReference type="AlphaFoldDB" id="A0A7D9GX03"/>